<keyword evidence="5 10" id="KW-0256">Endoplasmic reticulum</keyword>
<evidence type="ECO:0000256" key="7">
    <source>
        <dbReference type="ARBA" id="ARBA00023136"/>
    </source>
</evidence>
<dbReference type="AlphaFoldDB" id="A0A9W8Z154"/>
<gene>
    <name evidence="12" type="primary">RFT1</name>
    <name evidence="12" type="ORF">N0V93_000042</name>
</gene>
<proteinExistence type="inferred from homology"/>
<dbReference type="PANTHER" id="PTHR13117:SF5">
    <property type="entry name" value="PROTEIN RFT1 HOMOLOG"/>
    <property type="match status" value="1"/>
</dbReference>
<feature type="transmembrane region" description="Helical" evidence="10">
    <location>
        <begin position="481"/>
        <end position="500"/>
    </location>
</feature>
<feature type="transmembrane region" description="Helical" evidence="10">
    <location>
        <begin position="255"/>
        <end position="273"/>
    </location>
</feature>
<evidence type="ECO:0000256" key="6">
    <source>
        <dbReference type="ARBA" id="ARBA00022989"/>
    </source>
</evidence>
<feature type="region of interest" description="Disordered" evidence="11">
    <location>
        <begin position="339"/>
        <end position="367"/>
    </location>
</feature>
<dbReference type="Pfam" id="PF04506">
    <property type="entry name" value="Rft-1"/>
    <property type="match status" value="1"/>
</dbReference>
<evidence type="ECO:0000313" key="12">
    <source>
        <dbReference type="EMBL" id="KAJ4395828.1"/>
    </source>
</evidence>
<feature type="transmembrane region" description="Helical" evidence="10">
    <location>
        <begin position="512"/>
        <end position="533"/>
    </location>
</feature>
<organism evidence="12 13">
    <name type="scientific">Gnomoniopsis smithogilvyi</name>
    <dbReference type="NCBI Taxonomy" id="1191159"/>
    <lineage>
        <taxon>Eukaryota</taxon>
        <taxon>Fungi</taxon>
        <taxon>Dikarya</taxon>
        <taxon>Ascomycota</taxon>
        <taxon>Pezizomycotina</taxon>
        <taxon>Sordariomycetes</taxon>
        <taxon>Sordariomycetidae</taxon>
        <taxon>Diaporthales</taxon>
        <taxon>Gnomoniaceae</taxon>
        <taxon>Gnomoniopsis</taxon>
    </lineage>
</organism>
<feature type="transmembrane region" description="Helical" evidence="10">
    <location>
        <begin position="384"/>
        <end position="404"/>
    </location>
</feature>
<evidence type="ECO:0000256" key="1">
    <source>
        <dbReference type="ARBA" id="ARBA00004477"/>
    </source>
</evidence>
<feature type="region of interest" description="Disordered" evidence="11">
    <location>
        <begin position="69"/>
        <end position="102"/>
    </location>
</feature>
<name>A0A9W8Z154_9PEZI</name>
<keyword evidence="13" id="KW-1185">Reference proteome</keyword>
<dbReference type="GO" id="GO:0006488">
    <property type="term" value="P:dolichol-linked oligosaccharide biosynthetic process"/>
    <property type="evidence" value="ECO:0007669"/>
    <property type="project" value="InterPro"/>
</dbReference>
<feature type="transmembrane region" description="Helical" evidence="10">
    <location>
        <begin position="553"/>
        <end position="570"/>
    </location>
</feature>
<evidence type="ECO:0000256" key="9">
    <source>
        <dbReference type="ARBA" id="ARBA00045912"/>
    </source>
</evidence>
<feature type="transmembrane region" description="Helical" evidence="10">
    <location>
        <begin position="285"/>
        <end position="303"/>
    </location>
</feature>
<feature type="transmembrane region" description="Helical" evidence="10">
    <location>
        <begin position="154"/>
        <end position="174"/>
    </location>
</feature>
<keyword evidence="6 10" id="KW-1133">Transmembrane helix</keyword>
<evidence type="ECO:0000313" key="13">
    <source>
        <dbReference type="Proteomes" id="UP001140453"/>
    </source>
</evidence>
<keyword evidence="4 10" id="KW-0812">Transmembrane</keyword>
<comment type="similarity">
    <text evidence="3 10">Belongs to the RFT1 family.</text>
</comment>
<comment type="subcellular location">
    <subcellularLocation>
        <location evidence="1 10">Endoplasmic reticulum membrane</location>
        <topology evidence="1 10">Multi-pass membrane protein</topology>
    </subcellularLocation>
</comment>
<evidence type="ECO:0000256" key="8">
    <source>
        <dbReference type="ARBA" id="ARBA00044793"/>
    </source>
</evidence>
<dbReference type="GO" id="GO:0034203">
    <property type="term" value="P:glycolipid translocation"/>
    <property type="evidence" value="ECO:0007669"/>
    <property type="project" value="TreeGrafter"/>
</dbReference>
<evidence type="ECO:0000256" key="5">
    <source>
        <dbReference type="ARBA" id="ARBA00022824"/>
    </source>
</evidence>
<feature type="transmembrane region" description="Helical" evidence="10">
    <location>
        <begin position="31"/>
        <end position="56"/>
    </location>
</feature>
<feature type="transmembrane region" description="Helical" evidence="10">
    <location>
        <begin position="186"/>
        <end position="206"/>
    </location>
</feature>
<dbReference type="GO" id="GO:0005789">
    <property type="term" value="C:endoplasmic reticulum membrane"/>
    <property type="evidence" value="ECO:0007669"/>
    <property type="project" value="UniProtKB-SubCell"/>
</dbReference>
<accession>A0A9W8Z154</accession>
<dbReference type="OrthoDB" id="9979195at2759"/>
<sequence>MAASVLQGTSLLIALQFLSRAITFIANQLLLRFLTAQLLGVATHLEVYYLSVLFFARESLRVAIQRQGAVGGDDDGKKDGKANKSGNAQGTSKQDDEKKAEKSTSNAAATQAIINLGYLAPLLGAPIALLLGTAYTRNLAPTTLATTPYLRTSLHIYALAALLELLSEPAFVLTQSRLQLAARARAEGLATLAKCAVTLAAAVWSARAGVPLGALPFALGQTAFGVVLLGVYVYAAGSLGVVLPRRIVAGGKGYVLGWFYAPTLKLAATMWGQGLVKYFLTQGDSLLMGVLVGVDVQGVYALANNYGSLVARLVFQPVEESSRNYFSRLLSAGDVVDGEDATKASSNNVDTTTTTTEKTDNKDTKQPNAALTTASSTLTRLLRIYTLLTLPLLALGPPAAPLLLTLVAGPHWTAAGAGAALAAYIYYIPLLALNGLLEAFVASVAAERDVVAQSAWMAGFFAAFAGCAWVSLGVWGMGATGIVVANGVNMVLRIVWAVVFSKSWFAERGGQWSVRGALPGPGAVAAAAVAAQVVRSVVVSEAVVGVRDVLWELGKVAGVGVPFVVVLAFTERQFLIECYRTVTGRG</sequence>
<keyword evidence="7 10" id="KW-0472">Membrane</keyword>
<feature type="transmembrane region" description="Helical" evidence="10">
    <location>
        <begin position="424"/>
        <end position="444"/>
    </location>
</feature>
<feature type="transmembrane region" description="Helical" evidence="10">
    <location>
        <begin position="456"/>
        <end position="475"/>
    </location>
</feature>
<evidence type="ECO:0000256" key="11">
    <source>
        <dbReference type="SAM" id="MobiDB-lite"/>
    </source>
</evidence>
<feature type="transmembrane region" description="Helical" evidence="10">
    <location>
        <begin position="218"/>
        <end position="243"/>
    </location>
</feature>
<dbReference type="EMBL" id="JAPEVB010000001">
    <property type="protein sequence ID" value="KAJ4395828.1"/>
    <property type="molecule type" value="Genomic_DNA"/>
</dbReference>
<feature type="transmembrane region" description="Helical" evidence="10">
    <location>
        <begin position="112"/>
        <end position="134"/>
    </location>
</feature>
<evidence type="ECO:0000256" key="4">
    <source>
        <dbReference type="ARBA" id="ARBA00022692"/>
    </source>
</evidence>
<comment type="function">
    <text evidence="9 10">Intramembrane glycolipid transporter that operates in the biosynthetic pathway of dolichol-linked oligosaccharides, the glycan precursors employed in protein asparagine (N)-glycosylation. The sequential addition of sugars to dolichol pyrophosphate produces dolichol-linked oligosaccharides containing fourteen sugars, including two GlcNAcs, nine mannoses and three glucoses. Once assembled, the oligosaccharide is transferred from the lipid to nascent proteins by oligosaccharyltransferases. The assembly of dolichol-linked oligosaccharides begins on the cytosolic side of the endoplasmic reticulum membrane and finishes in its lumen. RFT1 could mediate the translocation of the cytosolically oriented intermediate DolPP-GlcNAc2Man5, produced by ALG11, into the ER lumen where dolichol-linked oligosaccharides assembly continues. However, the intramembrane lipid transporter activity could not be confirmed in vitro.</text>
</comment>
<dbReference type="PANTHER" id="PTHR13117">
    <property type="entry name" value="ENDOPLASMIC RETICULUM MULTISPAN TRANSMEMBRANE PROTEIN-RELATED"/>
    <property type="match status" value="1"/>
</dbReference>
<evidence type="ECO:0000256" key="3">
    <source>
        <dbReference type="ARBA" id="ARBA00010288"/>
    </source>
</evidence>
<protein>
    <recommendedName>
        <fullName evidence="8 10">Man(5)GlcNAc(2)-PP-dolichol translocation protein RFT1</fullName>
    </recommendedName>
</protein>
<dbReference type="InterPro" id="IPR007594">
    <property type="entry name" value="RFT1"/>
</dbReference>
<comment type="pathway">
    <text evidence="2">Protein modification; protein glycosylation.</text>
</comment>
<comment type="caution">
    <text evidence="12">The sequence shown here is derived from an EMBL/GenBank/DDBJ whole genome shotgun (WGS) entry which is preliminary data.</text>
</comment>
<feature type="compositionally biased region" description="Low complexity" evidence="11">
    <location>
        <begin position="347"/>
        <end position="356"/>
    </location>
</feature>
<feature type="compositionally biased region" description="Basic and acidic residues" evidence="11">
    <location>
        <begin position="93"/>
        <end position="102"/>
    </location>
</feature>
<evidence type="ECO:0000256" key="2">
    <source>
        <dbReference type="ARBA" id="ARBA00004922"/>
    </source>
</evidence>
<evidence type="ECO:0000256" key="10">
    <source>
        <dbReference type="RuleBase" id="RU365067"/>
    </source>
</evidence>
<reference evidence="12" key="1">
    <citation type="submission" date="2022-10" db="EMBL/GenBank/DDBJ databases">
        <title>Tapping the CABI collections for fungal endophytes: first genome assemblies for Collariella, Neodidymelliopsis, Ascochyta clinopodiicola, Didymella pomorum, Didymosphaeria variabile, Neocosmospora piperis and Neocucurbitaria cava.</title>
        <authorList>
            <person name="Hill R."/>
        </authorList>
    </citation>
    <scope>NUCLEOTIDE SEQUENCE</scope>
    <source>
        <strain evidence="12">IMI 355082</strain>
    </source>
</reference>
<dbReference type="Proteomes" id="UP001140453">
    <property type="component" value="Unassembled WGS sequence"/>
</dbReference>
<keyword evidence="10" id="KW-0813">Transport</keyword>